<name>A0A9P4Y249_CRYP1</name>
<evidence type="ECO:0000313" key="1">
    <source>
        <dbReference type="EMBL" id="KAF3764952.1"/>
    </source>
</evidence>
<protein>
    <submittedName>
        <fullName evidence="1">Uncharacterized protein</fullName>
    </submittedName>
</protein>
<gene>
    <name evidence="1" type="ORF">M406DRAFT_102393</name>
</gene>
<accession>A0A9P4Y249</accession>
<sequence length="76" mass="8607">MMHHGSIAGPVGHGMPSREWRMKTERWLACWDRNKTAWLSLSLFPIGRLCDGKPLRTDIYVLATPGISSTSNKLRI</sequence>
<dbReference type="EMBL" id="MU032348">
    <property type="protein sequence ID" value="KAF3764952.1"/>
    <property type="molecule type" value="Genomic_DNA"/>
</dbReference>
<dbReference type="GeneID" id="63832135"/>
<dbReference type="Proteomes" id="UP000803844">
    <property type="component" value="Unassembled WGS sequence"/>
</dbReference>
<keyword evidence="2" id="KW-1185">Reference proteome</keyword>
<proteinExistence type="predicted"/>
<dbReference type="RefSeq" id="XP_040775913.1">
    <property type="nucleotide sequence ID" value="XM_040915006.1"/>
</dbReference>
<evidence type="ECO:0000313" key="2">
    <source>
        <dbReference type="Proteomes" id="UP000803844"/>
    </source>
</evidence>
<organism evidence="1 2">
    <name type="scientific">Cryphonectria parasitica (strain ATCC 38755 / EP155)</name>
    <dbReference type="NCBI Taxonomy" id="660469"/>
    <lineage>
        <taxon>Eukaryota</taxon>
        <taxon>Fungi</taxon>
        <taxon>Dikarya</taxon>
        <taxon>Ascomycota</taxon>
        <taxon>Pezizomycotina</taxon>
        <taxon>Sordariomycetes</taxon>
        <taxon>Sordariomycetidae</taxon>
        <taxon>Diaporthales</taxon>
        <taxon>Cryphonectriaceae</taxon>
        <taxon>Cryphonectria-Endothia species complex</taxon>
        <taxon>Cryphonectria</taxon>
    </lineage>
</organism>
<comment type="caution">
    <text evidence="1">The sequence shown here is derived from an EMBL/GenBank/DDBJ whole genome shotgun (WGS) entry which is preliminary data.</text>
</comment>
<reference evidence="1" key="1">
    <citation type="journal article" date="2020" name="Phytopathology">
        <title>Genome sequence of the chestnut blight fungus Cryphonectria parasitica EP155: A fundamental resource for an archetypical invasive plant pathogen.</title>
        <authorList>
            <person name="Crouch J.A."/>
            <person name="Dawe A."/>
            <person name="Aerts A."/>
            <person name="Barry K."/>
            <person name="Churchill A.C.L."/>
            <person name="Grimwood J."/>
            <person name="Hillman B."/>
            <person name="Milgroom M.G."/>
            <person name="Pangilinan J."/>
            <person name="Smith M."/>
            <person name="Salamov A."/>
            <person name="Schmutz J."/>
            <person name="Yadav J."/>
            <person name="Grigoriev I.V."/>
            <person name="Nuss D."/>
        </authorList>
    </citation>
    <scope>NUCLEOTIDE SEQUENCE</scope>
    <source>
        <strain evidence="1">EP155</strain>
    </source>
</reference>
<dbReference type="AlphaFoldDB" id="A0A9P4Y249"/>